<dbReference type="EMBL" id="PXVD01000007">
    <property type="protein sequence ID" value="MDJ1370862.1"/>
    <property type="molecule type" value="Genomic_DNA"/>
</dbReference>
<dbReference type="InterPro" id="IPR036291">
    <property type="entry name" value="NAD(P)-bd_dom_sf"/>
</dbReference>
<keyword evidence="3 5" id="KW-0862">Zinc</keyword>
<sequence length="354" mass="36946">MKAFAVTSPDGPELSEIEIAEPELSGREVLVDVTHAGVCHTDLHLRSGGYDLGSAGFLSLLDRGVQYPLIMGHEIAGTVRAVGDEVTDLQVGQQVVVYPWLGCGECATCLTGNENQCPVKNRGLGVALHGGYADAVWVPDAKYCVSLDGIDPEWGATLACSGVTAYSAARKVSNIPADHPILVIGAGGVGLTAIATLHALGHENIVVVDRHDGTFQYAKELGATKTAVIGDETNGSDIGEIVGEKPAAIIDFVNSTQTSKLAFDSIRRAGTIVQVGLFGGELRVPTALTVIQQVSIIGSYVGGLNDLRAVVDLAKEGKLPRSPIATAELSLDSLNGVLTAMEDGRSRGRTVLVR</sequence>
<dbReference type="SUPFAM" id="SSF50129">
    <property type="entry name" value="GroES-like"/>
    <property type="match status" value="1"/>
</dbReference>
<evidence type="ECO:0000256" key="2">
    <source>
        <dbReference type="ARBA" id="ARBA00022723"/>
    </source>
</evidence>
<dbReference type="Gene3D" id="3.40.50.720">
    <property type="entry name" value="NAD(P)-binding Rossmann-like Domain"/>
    <property type="match status" value="1"/>
</dbReference>
<dbReference type="CDD" id="cd08240">
    <property type="entry name" value="6_hydroxyhexanoate_dh_like"/>
    <property type="match status" value="1"/>
</dbReference>
<organism evidence="7 8">
    <name type="scientific">Gulosibacter molinativorax</name>
    <dbReference type="NCBI Taxonomy" id="256821"/>
    <lineage>
        <taxon>Bacteria</taxon>
        <taxon>Bacillati</taxon>
        <taxon>Actinomycetota</taxon>
        <taxon>Actinomycetes</taxon>
        <taxon>Micrococcales</taxon>
        <taxon>Microbacteriaceae</taxon>
        <taxon>Gulosibacter</taxon>
    </lineage>
</organism>
<evidence type="ECO:0000256" key="1">
    <source>
        <dbReference type="ARBA" id="ARBA00001947"/>
    </source>
</evidence>
<evidence type="ECO:0000256" key="5">
    <source>
        <dbReference type="RuleBase" id="RU361277"/>
    </source>
</evidence>
<dbReference type="SUPFAM" id="SSF51735">
    <property type="entry name" value="NAD(P)-binding Rossmann-fold domains"/>
    <property type="match status" value="1"/>
</dbReference>
<comment type="similarity">
    <text evidence="5">Belongs to the zinc-containing alcohol dehydrogenase family.</text>
</comment>
<evidence type="ECO:0000256" key="4">
    <source>
        <dbReference type="ARBA" id="ARBA00023002"/>
    </source>
</evidence>
<dbReference type="Pfam" id="PF08240">
    <property type="entry name" value="ADH_N"/>
    <property type="match status" value="1"/>
</dbReference>
<dbReference type="PANTHER" id="PTHR43401">
    <property type="entry name" value="L-THREONINE 3-DEHYDROGENASE"/>
    <property type="match status" value="1"/>
</dbReference>
<dbReference type="Gene3D" id="3.90.180.10">
    <property type="entry name" value="Medium-chain alcohol dehydrogenases, catalytic domain"/>
    <property type="match status" value="1"/>
</dbReference>
<reference evidence="7" key="2">
    <citation type="journal article" date="2022" name="Sci. Rep.">
        <title>In silico prediction of the enzymes involved in the degradation of the herbicide molinate by Gulosibacter molinativorax ON4T.</title>
        <authorList>
            <person name="Lopes A.R."/>
            <person name="Bunin E."/>
            <person name="Viana A.T."/>
            <person name="Froufe H."/>
            <person name="Munoz-Merida A."/>
            <person name="Pinho D."/>
            <person name="Figueiredo J."/>
            <person name="Barroso C."/>
            <person name="Vaz-Moreira I."/>
            <person name="Bellanger X."/>
            <person name="Egas C."/>
            <person name="Nunes O.C."/>
        </authorList>
    </citation>
    <scope>NUCLEOTIDE SEQUENCE</scope>
    <source>
        <strain evidence="7">ON4</strain>
    </source>
</reference>
<feature type="domain" description="Enoyl reductase (ER)" evidence="6">
    <location>
        <begin position="7"/>
        <end position="352"/>
    </location>
</feature>
<dbReference type="InterPro" id="IPR002328">
    <property type="entry name" value="ADH_Zn_CS"/>
</dbReference>
<reference evidence="7" key="1">
    <citation type="submission" date="2018-03" db="EMBL/GenBank/DDBJ databases">
        <authorList>
            <person name="Nunes O.C."/>
            <person name="Lopes A.R."/>
            <person name="Froufe H."/>
            <person name="Munoz-Merida A."/>
            <person name="Barroso C."/>
            <person name="Egas C."/>
        </authorList>
    </citation>
    <scope>NUCLEOTIDE SEQUENCE</scope>
    <source>
        <strain evidence="7">ON4</strain>
    </source>
</reference>
<protein>
    <submittedName>
        <fullName evidence="7">Alcohol dehydrogenase</fullName>
    </submittedName>
</protein>
<keyword evidence="2 5" id="KW-0479">Metal-binding</keyword>
<evidence type="ECO:0000313" key="7">
    <source>
        <dbReference type="EMBL" id="MDJ1370862.1"/>
    </source>
</evidence>
<dbReference type="Proteomes" id="UP001170379">
    <property type="component" value="Unassembled WGS sequence"/>
</dbReference>
<dbReference type="InterPro" id="IPR013154">
    <property type="entry name" value="ADH-like_N"/>
</dbReference>
<name>A0ABT7C6N9_9MICO</name>
<evidence type="ECO:0000313" key="8">
    <source>
        <dbReference type="Proteomes" id="UP001170379"/>
    </source>
</evidence>
<evidence type="ECO:0000259" key="6">
    <source>
        <dbReference type="SMART" id="SM00829"/>
    </source>
</evidence>
<comment type="caution">
    <text evidence="7">The sequence shown here is derived from an EMBL/GenBank/DDBJ whole genome shotgun (WGS) entry which is preliminary data.</text>
</comment>
<gene>
    <name evidence="7" type="ORF">C7K25_05710</name>
</gene>
<accession>A0ABT7C6N9</accession>
<dbReference type="Pfam" id="PF00107">
    <property type="entry name" value="ADH_zinc_N"/>
    <property type="match status" value="1"/>
</dbReference>
<proteinExistence type="inferred from homology"/>
<dbReference type="PANTHER" id="PTHR43401:SF4">
    <property type="entry name" value="D-ARABINOSE 1-DEHYDROGENASE (NADP(+))"/>
    <property type="match status" value="1"/>
</dbReference>
<dbReference type="SMART" id="SM00829">
    <property type="entry name" value="PKS_ER"/>
    <property type="match status" value="1"/>
</dbReference>
<comment type="cofactor">
    <cofactor evidence="1 5">
        <name>Zn(2+)</name>
        <dbReference type="ChEBI" id="CHEBI:29105"/>
    </cofactor>
</comment>
<keyword evidence="4" id="KW-0560">Oxidoreductase</keyword>
<dbReference type="InterPro" id="IPR011032">
    <property type="entry name" value="GroES-like_sf"/>
</dbReference>
<evidence type="ECO:0000256" key="3">
    <source>
        <dbReference type="ARBA" id="ARBA00022833"/>
    </source>
</evidence>
<dbReference type="InterPro" id="IPR020843">
    <property type="entry name" value="ER"/>
</dbReference>
<dbReference type="PROSITE" id="PS00059">
    <property type="entry name" value="ADH_ZINC"/>
    <property type="match status" value="1"/>
</dbReference>
<keyword evidence="8" id="KW-1185">Reference proteome</keyword>
<dbReference type="InterPro" id="IPR013149">
    <property type="entry name" value="ADH-like_C"/>
</dbReference>
<dbReference type="InterPro" id="IPR050129">
    <property type="entry name" value="Zn_alcohol_dh"/>
</dbReference>